<feature type="domain" description="MucB/RseB N-terminal" evidence="2">
    <location>
        <begin position="118"/>
        <end position="245"/>
    </location>
</feature>
<dbReference type="Pfam" id="PF03888">
    <property type="entry name" value="MucB_RseB"/>
    <property type="match status" value="1"/>
</dbReference>
<evidence type="ECO:0000313" key="3">
    <source>
        <dbReference type="EMBL" id="GLI02686.1"/>
    </source>
</evidence>
<feature type="region of interest" description="Disordered" evidence="1">
    <location>
        <begin position="245"/>
        <end position="287"/>
    </location>
</feature>
<evidence type="ECO:0000256" key="1">
    <source>
        <dbReference type="SAM" id="MobiDB-lite"/>
    </source>
</evidence>
<proteinExistence type="predicted"/>
<dbReference type="PANTHER" id="PTHR37507:SF2">
    <property type="entry name" value="SPORULATION PROTEIN YDCC"/>
    <property type="match status" value="1"/>
</dbReference>
<dbReference type="EMBL" id="BSDI01000067">
    <property type="protein sequence ID" value="GLI02686.1"/>
    <property type="molecule type" value="Genomic_DNA"/>
</dbReference>
<dbReference type="PANTHER" id="PTHR37507">
    <property type="entry name" value="SPORULATION PROTEIN YDCC"/>
    <property type="match status" value="1"/>
</dbReference>
<dbReference type="Proteomes" id="UP001144280">
    <property type="component" value="Unassembled WGS sequence"/>
</dbReference>
<keyword evidence="4" id="KW-1185">Reference proteome</keyword>
<gene>
    <name evidence="3" type="ORF">Pa4123_79640</name>
</gene>
<reference evidence="3" key="1">
    <citation type="submission" date="2022-12" db="EMBL/GenBank/DDBJ databases">
        <title>New Phytohabitans aurantiacus sp. RD004123 nov., an actinomycete isolated from soil.</title>
        <authorList>
            <person name="Triningsih D.W."/>
            <person name="Harunari E."/>
            <person name="Igarashi Y."/>
        </authorList>
    </citation>
    <scope>NUCLEOTIDE SEQUENCE</scope>
    <source>
        <strain evidence="3">RD004123</strain>
    </source>
</reference>
<dbReference type="InterPro" id="IPR029046">
    <property type="entry name" value="LolA/LolB/LppX"/>
</dbReference>
<comment type="caution">
    <text evidence="3">The sequence shown here is derived from an EMBL/GenBank/DDBJ whole genome shotgun (WGS) entry which is preliminary data.</text>
</comment>
<dbReference type="InterPro" id="IPR052944">
    <property type="entry name" value="Sporulation_related"/>
</dbReference>
<protein>
    <recommendedName>
        <fullName evidence="2">MucB/RseB N-terminal domain-containing protein</fullName>
    </recommendedName>
</protein>
<evidence type="ECO:0000259" key="2">
    <source>
        <dbReference type="Pfam" id="PF03888"/>
    </source>
</evidence>
<accession>A0ABQ5R7F0</accession>
<organism evidence="3 4">
    <name type="scientific">Phytohabitans aurantiacus</name>
    <dbReference type="NCBI Taxonomy" id="3016789"/>
    <lineage>
        <taxon>Bacteria</taxon>
        <taxon>Bacillati</taxon>
        <taxon>Actinomycetota</taxon>
        <taxon>Actinomycetes</taxon>
        <taxon>Micromonosporales</taxon>
        <taxon>Micromonosporaceae</taxon>
    </lineage>
</organism>
<dbReference type="SUPFAM" id="SSF89392">
    <property type="entry name" value="Prokaryotic lipoproteins and lipoprotein localization factors"/>
    <property type="match status" value="1"/>
</dbReference>
<dbReference type="Gene3D" id="2.50.20.10">
    <property type="entry name" value="Lipoprotein localisation LolA/LolB/LppX"/>
    <property type="match status" value="1"/>
</dbReference>
<dbReference type="InterPro" id="IPR033434">
    <property type="entry name" value="MucB/RseB_N"/>
</dbReference>
<name>A0ABQ5R7F0_9ACTN</name>
<evidence type="ECO:0000313" key="4">
    <source>
        <dbReference type="Proteomes" id="UP001144280"/>
    </source>
</evidence>
<sequence length="367" mass="38213">MQATKSRPALRWLIPAAATVLVIGGGAAVGTFAASADPSLPPRSAAQLLVDLQTARLDGLSGTVVQTSDLGLPSLPNLGGGSGSADVMSLITGDNTLRVWYSGPDKARVALMGTLGETDMIRNGSDVWLWESKANKATHSKLSGTEAGQQHTLPNGVPSTPQEAADQALAAIDPTTEVTTSGTARVAGRDAYELVLRPRDTASLVGQVRIAIDATEHVPLRFEVLAKDSDKAAFEVAFTQVDFDRPDDQQFEFNPPPGAKVEESTELSAEQKAQQAEKAHNDGDLTTVGEGWTMVAVSKAGGAPASPEEEDATGLLKALPEVSGAWGKGHLLTGTVFSVLVTDDGRILAGLVSPERLYEVAATKAGK</sequence>
<dbReference type="RefSeq" id="WP_281904336.1">
    <property type="nucleotide sequence ID" value="NZ_BSDI01000067.1"/>
</dbReference>